<feature type="transmembrane region" description="Helical" evidence="2">
    <location>
        <begin position="40"/>
        <end position="57"/>
    </location>
</feature>
<evidence type="ECO:0000313" key="3">
    <source>
        <dbReference type="EMBL" id="CAD9762607.1"/>
    </source>
</evidence>
<feature type="region of interest" description="Disordered" evidence="1">
    <location>
        <begin position="67"/>
        <end position="137"/>
    </location>
</feature>
<feature type="compositionally biased region" description="Low complexity" evidence="1">
    <location>
        <begin position="111"/>
        <end position="122"/>
    </location>
</feature>
<evidence type="ECO:0000256" key="2">
    <source>
        <dbReference type="SAM" id="Phobius"/>
    </source>
</evidence>
<evidence type="ECO:0000256" key="1">
    <source>
        <dbReference type="SAM" id="MobiDB-lite"/>
    </source>
</evidence>
<protein>
    <submittedName>
        <fullName evidence="3">Uncharacterized protein</fullName>
    </submittedName>
</protein>
<keyword evidence="2" id="KW-1133">Transmembrane helix</keyword>
<accession>A0A7S2TRB9</accession>
<sequence length="186" mass="20115">MPPGMPEIPGMPKGMQNDPIKALKALQKLHELQERQADEVMSMFFLLFFVFMLLSAYRRTSAAISAAAAGQQQSRRRNAQLQADAKRKKNDSNGIINTTNGERPQRVPMYNPRANGAAAPNPSSDRTHPRASSEGDAALAKVGAVVTDAARRRVDKGLKAVGKAASAVKARAMASYRSAVKRGKKD</sequence>
<reference evidence="3" key="1">
    <citation type="submission" date="2021-01" db="EMBL/GenBank/DDBJ databases">
        <authorList>
            <person name="Corre E."/>
            <person name="Pelletier E."/>
            <person name="Niang G."/>
            <person name="Scheremetjew M."/>
            <person name="Finn R."/>
            <person name="Kale V."/>
            <person name="Holt S."/>
            <person name="Cochrane G."/>
            <person name="Meng A."/>
            <person name="Brown T."/>
            <person name="Cohen L."/>
        </authorList>
    </citation>
    <scope>NUCLEOTIDE SEQUENCE</scope>
    <source>
        <strain evidence="3">CCMP622</strain>
    </source>
</reference>
<proteinExistence type="predicted"/>
<keyword evidence="2" id="KW-0472">Membrane</keyword>
<feature type="compositionally biased region" description="Polar residues" evidence="1">
    <location>
        <begin position="92"/>
        <end position="102"/>
    </location>
</feature>
<gene>
    <name evidence="3" type="ORF">LSP00402_LOCUS9252</name>
</gene>
<name>A0A7S2TRB9_9EUKA</name>
<organism evidence="3">
    <name type="scientific">Lotharella oceanica</name>
    <dbReference type="NCBI Taxonomy" id="641309"/>
    <lineage>
        <taxon>Eukaryota</taxon>
        <taxon>Sar</taxon>
        <taxon>Rhizaria</taxon>
        <taxon>Cercozoa</taxon>
        <taxon>Chlorarachniophyceae</taxon>
        <taxon>Lotharella</taxon>
    </lineage>
</organism>
<keyword evidence="2" id="KW-0812">Transmembrane</keyword>
<dbReference type="AlphaFoldDB" id="A0A7S2TRB9"/>
<dbReference type="EMBL" id="HBHP01014857">
    <property type="protein sequence ID" value="CAD9762607.1"/>
    <property type="molecule type" value="Transcribed_RNA"/>
</dbReference>